<name>Q1YQ50_9GAMM</name>
<feature type="compositionally biased region" description="Polar residues" evidence="1">
    <location>
        <begin position="7"/>
        <end position="16"/>
    </location>
</feature>
<reference evidence="2 3" key="1">
    <citation type="submission" date="2006-03" db="EMBL/GenBank/DDBJ databases">
        <authorList>
            <person name="Giovannoni S.J."/>
            <person name="Cho J.-C."/>
            <person name="Ferriera S."/>
            <person name="Johnson J."/>
            <person name="Kravitz S."/>
            <person name="Halpern A."/>
            <person name="Remington K."/>
            <person name="Beeson K."/>
            <person name="Tran B."/>
            <person name="Rogers Y.-H."/>
            <person name="Friedman R."/>
            <person name="Venter J.C."/>
        </authorList>
    </citation>
    <scope>NUCLEOTIDE SEQUENCE [LARGE SCALE GENOMIC DNA]</scope>
    <source>
        <strain evidence="2 3">HTCC2207</strain>
    </source>
</reference>
<proteinExistence type="predicted"/>
<dbReference type="AlphaFoldDB" id="Q1YQ50"/>
<gene>
    <name evidence="2" type="ORF">GB2207_00430</name>
</gene>
<sequence>MAFNQLVDGSNPSRPTKQIKKPPNRVAFLFVRRVRLERTTFDKLALQASLDAKGAPKGWEIAQGLSPINPSPILLVEHNLPPNRVAFLFVRRVRLERTTFDKLALQASLDAAGAPKG</sequence>
<dbReference type="Proteomes" id="UP000005555">
    <property type="component" value="Unassembled WGS sequence"/>
</dbReference>
<evidence type="ECO:0000256" key="1">
    <source>
        <dbReference type="SAM" id="MobiDB-lite"/>
    </source>
</evidence>
<keyword evidence="3" id="KW-1185">Reference proteome</keyword>
<dbReference type="STRING" id="314287.GB2207_00430"/>
<evidence type="ECO:0000313" key="2">
    <source>
        <dbReference type="EMBL" id="EAS46393.1"/>
    </source>
</evidence>
<dbReference type="HOGENOM" id="CLU_2081405_0_0_6"/>
<comment type="caution">
    <text evidence="2">The sequence shown here is derived from an EMBL/GenBank/DDBJ whole genome shotgun (WGS) entry which is preliminary data.</text>
</comment>
<accession>Q1YQ50</accession>
<evidence type="ECO:0000313" key="3">
    <source>
        <dbReference type="Proteomes" id="UP000005555"/>
    </source>
</evidence>
<dbReference type="EMBL" id="AAPI01000007">
    <property type="protein sequence ID" value="EAS46393.1"/>
    <property type="molecule type" value="Genomic_DNA"/>
</dbReference>
<feature type="region of interest" description="Disordered" evidence="1">
    <location>
        <begin position="1"/>
        <end position="20"/>
    </location>
</feature>
<protein>
    <submittedName>
        <fullName evidence="2">Uncharacterized protein</fullName>
    </submittedName>
</protein>
<organism evidence="2 3">
    <name type="scientific">gamma proteobacterium HTCC2207</name>
    <dbReference type="NCBI Taxonomy" id="314287"/>
    <lineage>
        <taxon>Bacteria</taxon>
        <taxon>Pseudomonadati</taxon>
        <taxon>Pseudomonadota</taxon>
        <taxon>Gammaproteobacteria</taxon>
        <taxon>Cellvibrionales</taxon>
        <taxon>Porticoccaceae</taxon>
        <taxon>SAR92 clade</taxon>
    </lineage>
</organism>